<keyword evidence="8" id="KW-1185">Reference proteome</keyword>
<keyword evidence="5" id="KW-1015">Disulfide bond</keyword>
<evidence type="ECO:0000256" key="5">
    <source>
        <dbReference type="ARBA" id="ARBA00023157"/>
    </source>
</evidence>
<dbReference type="Pfam" id="PF00094">
    <property type="entry name" value="VWD"/>
    <property type="match status" value="1"/>
</dbReference>
<dbReference type="InterPro" id="IPR051495">
    <property type="entry name" value="Epithelial_Barrier/Signaling"/>
</dbReference>
<reference evidence="7 8" key="1">
    <citation type="submission" date="2022-12" db="EMBL/GenBank/DDBJ databases">
        <title>Chromosome-level genome of Tegillarca granosa.</title>
        <authorList>
            <person name="Kim J."/>
        </authorList>
    </citation>
    <scope>NUCLEOTIDE SEQUENCE [LARGE SCALE GENOMIC DNA]</scope>
    <source>
        <strain evidence="7">Teg-2019</strain>
        <tissue evidence="7">Adductor muscle</tissue>
    </source>
</reference>
<dbReference type="EMBL" id="JARBDR010000793">
    <property type="protein sequence ID" value="KAJ8307332.1"/>
    <property type="molecule type" value="Genomic_DNA"/>
</dbReference>
<keyword evidence="3" id="KW-1133">Transmembrane helix</keyword>
<dbReference type="PANTHER" id="PTHR13802:SF52">
    <property type="entry name" value="MUCIN-4"/>
    <property type="match status" value="1"/>
</dbReference>
<comment type="subcellular location">
    <subcellularLocation>
        <location evidence="1">Membrane</location>
    </subcellularLocation>
</comment>
<evidence type="ECO:0000256" key="2">
    <source>
        <dbReference type="ARBA" id="ARBA00022692"/>
    </source>
</evidence>
<evidence type="ECO:0000256" key="1">
    <source>
        <dbReference type="ARBA" id="ARBA00004370"/>
    </source>
</evidence>
<dbReference type="Proteomes" id="UP001217089">
    <property type="component" value="Unassembled WGS sequence"/>
</dbReference>
<evidence type="ECO:0000256" key="3">
    <source>
        <dbReference type="ARBA" id="ARBA00022989"/>
    </source>
</evidence>
<dbReference type="Pfam" id="PF23263">
    <property type="entry name" value="C8-3_MUC4"/>
    <property type="match status" value="1"/>
</dbReference>
<sequence>MENKLNLVKEIPGLQINITLGIRMLTFSTTVPEDFAGQTVGLVGNFDGDDKNDFILPNGTILTENQTRTERQIFYNFGEHCNNGILETLTSHESQNYKLTRVINETESVFKYPHGKSPDAYRDRDFIPIFIEDFEQDDVVKAKTVCGNKTSSAACIYDYLLTKDESIGRDSGRVKVEAIEIVKSSGSAFRNYRSPNATTAFIK</sequence>
<dbReference type="InterPro" id="IPR001846">
    <property type="entry name" value="VWF_type-D"/>
</dbReference>
<keyword evidence="2" id="KW-0812">Transmembrane</keyword>
<evidence type="ECO:0000313" key="7">
    <source>
        <dbReference type="EMBL" id="KAJ8307332.1"/>
    </source>
</evidence>
<name>A0ABQ9EUR8_TEGGR</name>
<dbReference type="PROSITE" id="PS51233">
    <property type="entry name" value="VWFD"/>
    <property type="match status" value="1"/>
</dbReference>
<organism evidence="7 8">
    <name type="scientific">Tegillarca granosa</name>
    <name type="common">Malaysian cockle</name>
    <name type="synonym">Anadara granosa</name>
    <dbReference type="NCBI Taxonomy" id="220873"/>
    <lineage>
        <taxon>Eukaryota</taxon>
        <taxon>Metazoa</taxon>
        <taxon>Spiralia</taxon>
        <taxon>Lophotrochozoa</taxon>
        <taxon>Mollusca</taxon>
        <taxon>Bivalvia</taxon>
        <taxon>Autobranchia</taxon>
        <taxon>Pteriomorphia</taxon>
        <taxon>Arcoida</taxon>
        <taxon>Arcoidea</taxon>
        <taxon>Arcidae</taxon>
        <taxon>Tegillarca</taxon>
    </lineage>
</organism>
<dbReference type="PANTHER" id="PTHR13802">
    <property type="entry name" value="MUCIN 4-RELATED"/>
    <property type="match status" value="1"/>
</dbReference>
<proteinExistence type="predicted"/>
<gene>
    <name evidence="7" type="ORF">KUTeg_015416</name>
</gene>
<accession>A0ABQ9EUR8</accession>
<evidence type="ECO:0000313" key="8">
    <source>
        <dbReference type="Proteomes" id="UP001217089"/>
    </source>
</evidence>
<evidence type="ECO:0000256" key="4">
    <source>
        <dbReference type="ARBA" id="ARBA00023136"/>
    </source>
</evidence>
<evidence type="ECO:0000259" key="6">
    <source>
        <dbReference type="PROSITE" id="PS51233"/>
    </source>
</evidence>
<protein>
    <recommendedName>
        <fullName evidence="6">VWFD domain-containing protein</fullName>
    </recommendedName>
</protein>
<keyword evidence="4" id="KW-0472">Membrane</keyword>
<dbReference type="InterPro" id="IPR056619">
    <property type="entry name" value="C8-3_MUC4"/>
</dbReference>
<comment type="caution">
    <text evidence="7">The sequence shown here is derived from an EMBL/GenBank/DDBJ whole genome shotgun (WGS) entry which is preliminary data.</text>
</comment>
<feature type="domain" description="VWFD" evidence="6">
    <location>
        <begin position="1"/>
        <end position="82"/>
    </location>
</feature>